<dbReference type="RefSeq" id="WP_215234525.1">
    <property type="nucleotide sequence ID" value="NZ_CAJRAU010000004.1"/>
</dbReference>
<feature type="region of interest" description="Disordered" evidence="1">
    <location>
        <begin position="83"/>
        <end position="174"/>
    </location>
</feature>
<keyword evidence="3" id="KW-1185">Reference proteome</keyword>
<dbReference type="Proteomes" id="UP000679725">
    <property type="component" value="Unassembled WGS sequence"/>
</dbReference>
<comment type="caution">
    <text evidence="2">The sequence shown here is derived from an EMBL/GenBank/DDBJ whole genome shotgun (WGS) entry which is preliminary data.</text>
</comment>
<evidence type="ECO:0000313" key="2">
    <source>
        <dbReference type="EMBL" id="CAG5070658.1"/>
    </source>
</evidence>
<dbReference type="EMBL" id="CAJRAU010000004">
    <property type="protein sequence ID" value="CAG5070658.1"/>
    <property type="molecule type" value="Genomic_DNA"/>
</dbReference>
<evidence type="ECO:0000313" key="3">
    <source>
        <dbReference type="Proteomes" id="UP000679725"/>
    </source>
</evidence>
<evidence type="ECO:0000256" key="1">
    <source>
        <dbReference type="SAM" id="MobiDB-lite"/>
    </source>
</evidence>
<feature type="compositionally biased region" description="Low complexity" evidence="1">
    <location>
        <begin position="116"/>
        <end position="131"/>
    </location>
</feature>
<sequence length="492" mass="54180">MKKTEKHISKFFRDPLPEPEVPADDAWAGMSDMLGAAAGGTPVNGDAGQWFSGLVKIKGLILTSLSLVSVTAVVIYQLSKSPVSTSKPAPVLTQSEQTENGKEPILKAVPEKIEENNTIPNNPEQQEQNKTIPNNPEQKEPILNQSPENPKPESEYQKRLAGSTTAASRESEVTGLKVNAESLITKSEKFSNNSSRVKNSKPKRQGKENSPQIPLIPAIKKENETFGSSEDSQSLETAPTLNPEKQFNVRSLKPLNVHFRGIETDLGRRVVIQNLAKQPESKTSETNRSFHLGLEWALNSSLKSTAYIATGADSIPRVARLLIPGIFATKNWSKSSITVSFLPYQSYFGGNKLVRQIADSLNSDSIKTYTNALFIKAVGMNFSAQYQYHVTQFFALNAGASYTIFTSALFRPQTQNWQGKLLDGQLTTLKKSTEISPYINPYLFTLKAGIALTPGRFQAGLNVILPLSNISKSSQFPVKTLNGQVYLRYLVW</sequence>
<feature type="compositionally biased region" description="Polar residues" evidence="1">
    <location>
        <begin position="187"/>
        <end position="197"/>
    </location>
</feature>
<reference evidence="2 3" key="1">
    <citation type="submission" date="2021-04" db="EMBL/GenBank/DDBJ databases">
        <authorList>
            <person name="Rodrigo-Torres L."/>
            <person name="Arahal R. D."/>
            <person name="Lucena T."/>
        </authorList>
    </citation>
    <scope>NUCLEOTIDE SEQUENCE [LARGE SCALE GENOMIC DNA]</scope>
    <source>
        <strain evidence="2 3">CECT 9623</strain>
    </source>
</reference>
<feature type="compositionally biased region" description="Basic and acidic residues" evidence="1">
    <location>
        <begin position="99"/>
        <end position="115"/>
    </location>
</feature>
<evidence type="ECO:0008006" key="4">
    <source>
        <dbReference type="Google" id="ProtNLM"/>
    </source>
</evidence>
<proteinExistence type="predicted"/>
<protein>
    <recommendedName>
        <fullName evidence="4">Outer membrane protein beta-barrel domain-containing protein</fullName>
    </recommendedName>
</protein>
<gene>
    <name evidence="2" type="ORF">DYBT9623_03203</name>
</gene>
<feature type="compositionally biased region" description="Polar residues" evidence="1">
    <location>
        <begin position="83"/>
        <end position="98"/>
    </location>
</feature>
<organism evidence="2 3">
    <name type="scientific">Dyadobacter linearis</name>
    <dbReference type="NCBI Taxonomy" id="2823330"/>
    <lineage>
        <taxon>Bacteria</taxon>
        <taxon>Pseudomonadati</taxon>
        <taxon>Bacteroidota</taxon>
        <taxon>Cytophagia</taxon>
        <taxon>Cytophagales</taxon>
        <taxon>Spirosomataceae</taxon>
        <taxon>Dyadobacter</taxon>
    </lineage>
</organism>
<accession>A0ABM8USE9</accession>
<feature type="region of interest" description="Disordered" evidence="1">
    <location>
        <begin position="187"/>
        <end position="214"/>
    </location>
</feature>
<name>A0ABM8USE9_9BACT</name>